<evidence type="ECO:0000313" key="1">
    <source>
        <dbReference type="EMBL" id="OHA90910.1"/>
    </source>
</evidence>
<reference evidence="1 2" key="1">
    <citation type="journal article" date="2016" name="Nat. Commun.">
        <title>Thousands of microbial genomes shed light on interconnected biogeochemical processes in an aquifer system.</title>
        <authorList>
            <person name="Anantharaman K."/>
            <person name="Brown C.T."/>
            <person name="Hug L.A."/>
            <person name="Sharon I."/>
            <person name="Castelle C.J."/>
            <person name="Probst A.J."/>
            <person name="Thomas B.C."/>
            <person name="Singh A."/>
            <person name="Wilkins M.J."/>
            <person name="Karaoz U."/>
            <person name="Brodie E.L."/>
            <person name="Williams K.H."/>
            <person name="Hubbard S.S."/>
            <person name="Banfield J.F."/>
        </authorList>
    </citation>
    <scope>NUCLEOTIDE SEQUENCE [LARGE SCALE GENOMIC DNA]</scope>
</reference>
<proteinExistence type="predicted"/>
<sequence length="152" mass="16958">MSRAIIILILALALFGIFLVVYNSETVSNSIQDNSNTLDTPQKWESKTDDQLAVTVTVSPLDISLQSKEWKFNIVMSTHSVELDQDMIKIAVLVDDSGKEYSPIRWEGAPAGGHHREGILFFAPITPYPQHLTLSIKDIGGVQRSFSWILTE</sequence>
<evidence type="ECO:0000313" key="2">
    <source>
        <dbReference type="Proteomes" id="UP000177746"/>
    </source>
</evidence>
<evidence type="ECO:0008006" key="3">
    <source>
        <dbReference type="Google" id="ProtNLM"/>
    </source>
</evidence>
<name>A0A1G2T0V8_9BACT</name>
<organism evidence="1 2">
    <name type="scientific">Candidatus Zambryskibacteria bacterium RIFCSPHIGHO2_01_FULL_46_30</name>
    <dbReference type="NCBI Taxonomy" id="1802739"/>
    <lineage>
        <taxon>Bacteria</taxon>
        <taxon>Candidatus Zambryskiibacteriota</taxon>
    </lineage>
</organism>
<dbReference type="EMBL" id="MHVI01000027">
    <property type="protein sequence ID" value="OHA90910.1"/>
    <property type="molecule type" value="Genomic_DNA"/>
</dbReference>
<protein>
    <recommendedName>
        <fullName evidence="3">DUF4352 domain-containing protein</fullName>
    </recommendedName>
</protein>
<accession>A0A1G2T0V8</accession>
<comment type="caution">
    <text evidence="1">The sequence shown here is derived from an EMBL/GenBank/DDBJ whole genome shotgun (WGS) entry which is preliminary data.</text>
</comment>
<dbReference type="Proteomes" id="UP000177746">
    <property type="component" value="Unassembled WGS sequence"/>
</dbReference>
<dbReference type="AlphaFoldDB" id="A0A1G2T0V8"/>
<gene>
    <name evidence="1" type="ORF">A2665_02175</name>
</gene>